<keyword evidence="5" id="KW-1185">Reference proteome</keyword>
<organism evidence="4 5">
    <name type="scientific">Solitalea longa</name>
    <dbReference type="NCBI Taxonomy" id="2079460"/>
    <lineage>
        <taxon>Bacteria</taxon>
        <taxon>Pseudomonadati</taxon>
        <taxon>Bacteroidota</taxon>
        <taxon>Sphingobacteriia</taxon>
        <taxon>Sphingobacteriales</taxon>
        <taxon>Sphingobacteriaceae</taxon>
        <taxon>Solitalea</taxon>
    </lineage>
</organism>
<dbReference type="PANTHER" id="PTHR10204">
    <property type="entry name" value="NAD P H OXIDOREDUCTASE-RELATED"/>
    <property type="match status" value="1"/>
</dbReference>
<evidence type="ECO:0000256" key="1">
    <source>
        <dbReference type="ARBA" id="ARBA00006252"/>
    </source>
</evidence>
<dbReference type="OrthoDB" id="652200at2"/>
<dbReference type="SUPFAM" id="SSF52218">
    <property type="entry name" value="Flavoproteins"/>
    <property type="match status" value="1"/>
</dbReference>
<dbReference type="InterPro" id="IPR029039">
    <property type="entry name" value="Flavoprotein-like_sf"/>
</dbReference>
<dbReference type="AlphaFoldDB" id="A0A2S5A4F3"/>
<comment type="similarity">
    <text evidence="1">Belongs to the NAD(P)H dehydrogenase (quinone) family.</text>
</comment>
<dbReference type="GO" id="GO:0005829">
    <property type="term" value="C:cytosol"/>
    <property type="evidence" value="ECO:0007669"/>
    <property type="project" value="TreeGrafter"/>
</dbReference>
<dbReference type="Pfam" id="PF02525">
    <property type="entry name" value="Flavodoxin_2"/>
    <property type="match status" value="1"/>
</dbReference>
<dbReference type="RefSeq" id="WP_103788802.1">
    <property type="nucleotide sequence ID" value="NZ_PQVF01000005.1"/>
</dbReference>
<comment type="caution">
    <text evidence="4">The sequence shown here is derived from an EMBL/GenBank/DDBJ whole genome shotgun (WGS) entry which is preliminary data.</text>
</comment>
<feature type="domain" description="Flavodoxin-like fold" evidence="3">
    <location>
        <begin position="2"/>
        <end position="177"/>
    </location>
</feature>
<dbReference type="InterPro" id="IPR051545">
    <property type="entry name" value="NAD(P)H_dehydrogenase_qn"/>
</dbReference>
<dbReference type="Gene3D" id="3.40.50.360">
    <property type="match status" value="1"/>
</dbReference>
<sequence>MKTILIINGHPDKESFCHSIAEQYEAGASLTGATVNTLNLIAEEFSPVLKYGYRKRTELEPFLQQAQKLIKEADHLVFVYPTWWGGPPALLKGFLDRVFLPGFAFKYRPNSVWWDKLLTQKSARIITTMDTPAWYYKLLYGNAGVKMIKNNTLNFCGISPVKTTYLAVIKDSSADQRNKWLKEIYTLGRNLK</sequence>
<evidence type="ECO:0000259" key="3">
    <source>
        <dbReference type="Pfam" id="PF02525"/>
    </source>
</evidence>
<proteinExistence type="inferred from homology"/>
<dbReference type="PANTHER" id="PTHR10204:SF34">
    <property type="entry name" value="NAD(P)H DEHYDROGENASE [QUINONE] 1 ISOFORM 1"/>
    <property type="match status" value="1"/>
</dbReference>
<reference evidence="4 5" key="1">
    <citation type="submission" date="2018-01" db="EMBL/GenBank/DDBJ databases">
        <authorList>
            <person name="Gaut B.S."/>
            <person name="Morton B.R."/>
            <person name="Clegg M.T."/>
            <person name="Duvall M.R."/>
        </authorList>
    </citation>
    <scope>NUCLEOTIDE SEQUENCE [LARGE SCALE GENOMIC DNA]</scope>
    <source>
        <strain evidence="4 5">HR-AV</strain>
    </source>
</reference>
<keyword evidence="2" id="KW-0560">Oxidoreductase</keyword>
<accession>A0A2S5A4F3</accession>
<protein>
    <submittedName>
        <fullName evidence="4">NADPH:quinone reductase</fullName>
    </submittedName>
</protein>
<evidence type="ECO:0000313" key="4">
    <source>
        <dbReference type="EMBL" id="POY37192.1"/>
    </source>
</evidence>
<evidence type="ECO:0000313" key="5">
    <source>
        <dbReference type="Proteomes" id="UP000236893"/>
    </source>
</evidence>
<dbReference type="EMBL" id="PQVF01000005">
    <property type="protein sequence ID" value="POY37192.1"/>
    <property type="molecule type" value="Genomic_DNA"/>
</dbReference>
<dbReference type="Proteomes" id="UP000236893">
    <property type="component" value="Unassembled WGS sequence"/>
</dbReference>
<gene>
    <name evidence="4" type="ORF">C3K47_09055</name>
</gene>
<dbReference type="GO" id="GO:0003955">
    <property type="term" value="F:NAD(P)H dehydrogenase (quinone) activity"/>
    <property type="evidence" value="ECO:0007669"/>
    <property type="project" value="TreeGrafter"/>
</dbReference>
<name>A0A2S5A4F3_9SPHI</name>
<evidence type="ECO:0000256" key="2">
    <source>
        <dbReference type="ARBA" id="ARBA00023002"/>
    </source>
</evidence>
<dbReference type="InterPro" id="IPR003680">
    <property type="entry name" value="Flavodoxin_fold"/>
</dbReference>